<evidence type="ECO:0000313" key="1">
    <source>
        <dbReference type="EMBL" id="EPQ66732.1"/>
    </source>
</evidence>
<dbReference type="HOGENOM" id="CLU_1094103_0_0_1"/>
<feature type="non-terminal residue" evidence="2">
    <location>
        <position position="258"/>
    </location>
</feature>
<name>A0A061HKJ4_BLUGR</name>
<proteinExistence type="predicted"/>
<reference evidence="2" key="3">
    <citation type="submission" date="2018-07" db="EMBL/GenBank/DDBJ databases">
        <authorList>
            <person name="Quirk P.G."/>
            <person name="Krulwich T.A."/>
        </authorList>
    </citation>
    <scope>NUCLEOTIDE SEQUENCE</scope>
    <source>
        <strain evidence="2">96224</strain>
    </source>
</reference>
<reference evidence="1" key="2">
    <citation type="submission" date="2013-01" db="EMBL/GenBank/DDBJ databases">
        <title>The wheat powdery mildew genome reveals unique evolution of an obligate biotroph.</title>
        <authorList>
            <person name="Oberhaensli S."/>
            <person name="Wicker T."/>
            <person name="Keller B."/>
        </authorList>
    </citation>
    <scope>NUCLEOTIDE SEQUENCE</scope>
    <source>
        <strain evidence="1">96224</strain>
    </source>
</reference>
<dbReference type="EMBL" id="KE374989">
    <property type="protein sequence ID" value="EPQ66732.1"/>
    <property type="molecule type" value="Genomic_DNA"/>
</dbReference>
<evidence type="ECO:0000313" key="2">
    <source>
        <dbReference type="EMBL" id="SUZ08305.1"/>
    </source>
</evidence>
<protein>
    <submittedName>
        <fullName evidence="2">BgtAc-30761</fullName>
    </submittedName>
</protein>
<organism evidence="2">
    <name type="scientific">Blumeria graminis f. sp. tritici 96224</name>
    <dbReference type="NCBI Taxonomy" id="1268274"/>
    <lineage>
        <taxon>Eukaryota</taxon>
        <taxon>Fungi</taxon>
        <taxon>Dikarya</taxon>
        <taxon>Ascomycota</taxon>
        <taxon>Pezizomycotina</taxon>
        <taxon>Leotiomycetes</taxon>
        <taxon>Erysiphales</taxon>
        <taxon>Erysiphaceae</taxon>
        <taxon>Blumeria</taxon>
    </lineage>
</organism>
<accession>A0A061HKJ4</accession>
<dbReference type="OrthoDB" id="10289588at2759"/>
<dbReference type="Proteomes" id="UP000053110">
    <property type="component" value="Unassembled WGS sequence"/>
</dbReference>
<evidence type="ECO:0000313" key="3">
    <source>
        <dbReference type="Proteomes" id="UP000053110"/>
    </source>
</evidence>
<dbReference type="EMBL" id="UIGY01000016">
    <property type="protein sequence ID" value="SUZ08305.1"/>
    <property type="molecule type" value="Genomic_DNA"/>
</dbReference>
<dbReference type="AlphaFoldDB" id="A0A061HKJ4"/>
<sequence>MHCFYLVTSPLKILLKSQIYQYNIIKPFHQDIKDEYVRFEGPKMKIAPIPNGVKYRSLPQITLGHNLMSYCAESEAHLSFLEAFLEKNTRRRSSKEISPTETDYNAYSNCIMSINDKNFGITQIYISRIRKNKLPNCTVKVLMKAISYRYARVYGNHKGYSHQGLARIALLGDVQVSASEMLDSLHPLLSMVGEQRVVSLVYVAGFLKLLFSLGQDDEYIISPRLGDPPNRHIHKFLYDFDQHTKVAPKPNLKSAYIL</sequence>
<gene>
    <name evidence="1" type="ORF">BGT96224_Ac30761</name>
    <name evidence="2" type="ORF">BGT96224V2_LOCUS1470</name>
</gene>
<reference evidence="3" key="1">
    <citation type="journal article" date="2013" name="Nat. Genet.">
        <title>The wheat powdery mildew genome shows the unique evolution of an obligate biotroph.</title>
        <authorList>
            <person name="Wicker T."/>
            <person name="Oberhaensli S."/>
            <person name="Parlange F."/>
            <person name="Buchmann J.P."/>
            <person name="Shatalina M."/>
            <person name="Roffler S."/>
            <person name="Ben-David R."/>
            <person name="Dolezel J."/>
            <person name="Simkova H."/>
            <person name="Schulze-Lefert P."/>
            <person name="Spanu P.D."/>
            <person name="Bruggmann R."/>
            <person name="Amselem J."/>
            <person name="Quesneville H."/>
            <person name="Ver Loren van Themaat E."/>
            <person name="Paape T."/>
            <person name="Shimizu K.K."/>
            <person name="Keller B."/>
        </authorList>
    </citation>
    <scope>NUCLEOTIDE SEQUENCE [LARGE SCALE GENOMIC DNA]</scope>
    <source>
        <strain evidence="3">96224</strain>
    </source>
</reference>